<dbReference type="GO" id="GO:0006543">
    <property type="term" value="P:L-glutamine catabolic process"/>
    <property type="evidence" value="ECO:0007669"/>
    <property type="project" value="TreeGrafter"/>
</dbReference>
<evidence type="ECO:0000256" key="4">
    <source>
        <dbReference type="ARBA" id="ARBA00022801"/>
    </source>
</evidence>
<dbReference type="FunFam" id="3.40.710.10:FF:000005">
    <property type="entry name" value="Glutaminase"/>
    <property type="match status" value="1"/>
</dbReference>
<reference evidence="8 10" key="1">
    <citation type="submission" date="2014-03" db="EMBL/GenBank/DDBJ databases">
        <title>Complete genome sequence of the Radio-Resistant Rubrobacter radiotolerans RSPS-4.</title>
        <authorList>
            <person name="Egas C.C."/>
            <person name="Barroso C.C."/>
            <person name="Froufe H.J.C."/>
            <person name="Pacheco J.J."/>
            <person name="Albuquerque L.L."/>
            <person name="da Costa M.M.S."/>
        </authorList>
    </citation>
    <scope>NUCLEOTIDE SEQUENCE [LARGE SCALE GENOMIC DNA]</scope>
    <source>
        <strain evidence="8 10">RSPS-4</strain>
    </source>
</reference>
<dbReference type="InterPro" id="IPR015868">
    <property type="entry name" value="Glutaminase"/>
</dbReference>
<dbReference type="RefSeq" id="WP_198024552.1">
    <property type="nucleotide sequence ID" value="NZ_CP007514.1"/>
</dbReference>
<dbReference type="GO" id="GO:0004359">
    <property type="term" value="F:glutaminase activity"/>
    <property type="evidence" value="ECO:0007669"/>
    <property type="project" value="UniProtKB-UniRule"/>
</dbReference>
<comment type="subunit">
    <text evidence="2 7">Homotetramer.</text>
</comment>
<dbReference type="HOGENOM" id="CLU_027932_1_0_11"/>
<evidence type="ECO:0000256" key="1">
    <source>
        <dbReference type="ARBA" id="ARBA00011076"/>
    </source>
</evidence>
<protein>
    <recommendedName>
        <fullName evidence="6 7">Glutaminase</fullName>
        <ecNumber evidence="3 7">3.5.1.2</ecNumber>
    </recommendedName>
</protein>
<dbReference type="KEGG" id="rrd:RradSPS_0891"/>
<feature type="binding site" evidence="7">
    <location>
        <position position="248"/>
    </location>
    <ligand>
        <name>substrate</name>
    </ligand>
</feature>
<comment type="caution">
    <text evidence="7">Lacks conserved residue(s) required for the propagation of feature annotation.</text>
</comment>
<dbReference type="PATRIC" id="fig|42256.3.peg.901"/>
<reference evidence="9" key="2">
    <citation type="submission" date="2023-11" db="EMBL/GenBank/DDBJ databases">
        <title>MicrobeMod: A computational toolkit for identifying prokaryotic methylation and restriction-modification with nanopore sequencing.</title>
        <authorList>
            <person name="Crits-Christoph A."/>
            <person name="Kang S.C."/>
            <person name="Lee H."/>
            <person name="Ostrov N."/>
        </authorList>
    </citation>
    <scope>NUCLEOTIDE SEQUENCE</scope>
    <source>
        <strain evidence="9">ATCC 51242</strain>
    </source>
</reference>
<accession>A0A023X286</accession>
<dbReference type="AlphaFoldDB" id="A0A023X286"/>
<gene>
    <name evidence="7 9" type="primary">glsA</name>
    <name evidence="8" type="ORF">RradSPS_0891</name>
    <name evidence="9" type="ORF">SIL72_06015</name>
</gene>
<dbReference type="Proteomes" id="UP000025229">
    <property type="component" value="Chromosome"/>
</dbReference>
<feature type="binding site" evidence="7">
    <location>
        <position position="172"/>
    </location>
    <ligand>
        <name>substrate</name>
    </ligand>
</feature>
<comment type="similarity">
    <text evidence="1 7">Belongs to the glutaminase family.</text>
</comment>
<organism evidence="8 10">
    <name type="scientific">Rubrobacter radiotolerans</name>
    <name type="common">Arthrobacter radiotolerans</name>
    <dbReference type="NCBI Taxonomy" id="42256"/>
    <lineage>
        <taxon>Bacteria</taxon>
        <taxon>Bacillati</taxon>
        <taxon>Actinomycetota</taxon>
        <taxon>Rubrobacteria</taxon>
        <taxon>Rubrobacterales</taxon>
        <taxon>Rubrobacteraceae</taxon>
        <taxon>Rubrobacter</taxon>
    </lineage>
</organism>
<keyword evidence="4 7" id="KW-0378">Hydrolase</keyword>
<evidence type="ECO:0000313" key="9">
    <source>
        <dbReference type="EMBL" id="MDX5893584.1"/>
    </source>
</evidence>
<name>A0A023X286_RUBRA</name>
<dbReference type="PANTHER" id="PTHR12544">
    <property type="entry name" value="GLUTAMINASE"/>
    <property type="match status" value="1"/>
</dbReference>
<dbReference type="EMBL" id="JAWXXX010000001">
    <property type="protein sequence ID" value="MDX5893584.1"/>
    <property type="molecule type" value="Genomic_DNA"/>
</dbReference>
<keyword evidence="10" id="KW-1185">Reference proteome</keyword>
<dbReference type="InterPro" id="IPR012338">
    <property type="entry name" value="Beta-lactam/transpept-like"/>
</dbReference>
<feature type="binding site" evidence="7">
    <location>
        <position position="266"/>
    </location>
    <ligand>
        <name>substrate</name>
    </ligand>
</feature>
<feature type="binding site" evidence="7">
    <location>
        <position position="196"/>
    </location>
    <ligand>
        <name>substrate</name>
    </ligand>
</feature>
<comment type="catalytic activity">
    <reaction evidence="5 7">
        <text>L-glutamine + H2O = L-glutamate + NH4(+)</text>
        <dbReference type="Rhea" id="RHEA:15889"/>
        <dbReference type="ChEBI" id="CHEBI:15377"/>
        <dbReference type="ChEBI" id="CHEBI:28938"/>
        <dbReference type="ChEBI" id="CHEBI:29985"/>
        <dbReference type="ChEBI" id="CHEBI:58359"/>
        <dbReference type="EC" id="3.5.1.2"/>
    </reaction>
</comment>
<feature type="binding site" evidence="7">
    <location>
        <position position="120"/>
    </location>
    <ligand>
        <name>substrate</name>
    </ligand>
</feature>
<dbReference type="Pfam" id="PF04960">
    <property type="entry name" value="Glutaminase"/>
    <property type="match status" value="1"/>
</dbReference>
<dbReference type="STRING" id="42256.RradSPS_0891"/>
<sequence length="325" mass="35760">MPTPEIHARIDERLEALYRRHLPMEDREVESYDPPEMERERDLFAVSIATVDDGTLYHAGDSDYAFPLQSISKVFTYGLALEDNGREKVLERIGVEPSGDAYNSITFDKRNNRPHNPMVNAGALVAADLVAGRDTGEQLERILEKYRLYAGNPDLEVDESLLDPQARSTDRNRAISYLMRSFGMISDDIEENLLLYGRQCSVRVNSNELALMAATLANGGVNPKTGEQALQREYTRDVLSVMHTCGMYDAAGQWAYSVGLPAKSGVSGGILVVVPGKLGLGVFSPGLDAYGNSVRGVKVCREISENLGLHVFADQAEDTLLQTAD</sequence>
<evidence type="ECO:0000256" key="6">
    <source>
        <dbReference type="ARBA" id="ARBA00070405"/>
    </source>
</evidence>
<dbReference type="EC" id="3.5.1.2" evidence="3 7"/>
<evidence type="ECO:0000256" key="7">
    <source>
        <dbReference type="HAMAP-Rule" id="MF_00313"/>
    </source>
</evidence>
<dbReference type="SUPFAM" id="SSF56601">
    <property type="entry name" value="beta-lactamase/transpeptidase-like"/>
    <property type="match status" value="1"/>
</dbReference>
<dbReference type="PANTHER" id="PTHR12544:SF29">
    <property type="entry name" value="GLUTAMINASE"/>
    <property type="match status" value="1"/>
</dbReference>
<feature type="binding site" evidence="7">
    <location>
        <position position="70"/>
    </location>
    <ligand>
        <name>substrate</name>
    </ligand>
</feature>
<dbReference type="Gene3D" id="3.40.710.10">
    <property type="entry name" value="DD-peptidase/beta-lactamase superfamily"/>
    <property type="match status" value="1"/>
</dbReference>
<evidence type="ECO:0000313" key="8">
    <source>
        <dbReference type="EMBL" id="AHY46174.1"/>
    </source>
</evidence>
<dbReference type="EMBL" id="CP007514">
    <property type="protein sequence ID" value="AHY46174.1"/>
    <property type="molecule type" value="Genomic_DNA"/>
</dbReference>
<dbReference type="Proteomes" id="UP001281130">
    <property type="component" value="Unassembled WGS sequence"/>
</dbReference>
<dbReference type="GO" id="GO:0006537">
    <property type="term" value="P:glutamate biosynthetic process"/>
    <property type="evidence" value="ECO:0007669"/>
    <property type="project" value="TreeGrafter"/>
</dbReference>
<keyword evidence="7" id="KW-0007">Acetylation</keyword>
<evidence type="ECO:0000256" key="5">
    <source>
        <dbReference type="ARBA" id="ARBA00049534"/>
    </source>
</evidence>
<evidence type="ECO:0000256" key="2">
    <source>
        <dbReference type="ARBA" id="ARBA00011881"/>
    </source>
</evidence>
<dbReference type="NCBIfam" id="TIGR03814">
    <property type="entry name" value="Gln_ase"/>
    <property type="match status" value="1"/>
</dbReference>
<dbReference type="HAMAP" id="MF_00313">
    <property type="entry name" value="Glutaminase"/>
    <property type="match status" value="1"/>
</dbReference>
<evidence type="ECO:0000313" key="10">
    <source>
        <dbReference type="Proteomes" id="UP000025229"/>
    </source>
</evidence>
<evidence type="ECO:0000256" key="3">
    <source>
        <dbReference type="ARBA" id="ARBA00012918"/>
    </source>
</evidence>
<dbReference type="eggNOG" id="COG2066">
    <property type="taxonomic scope" value="Bacteria"/>
</dbReference>
<proteinExistence type="inferred from homology"/>